<sequence length="71" mass="7431">MGADRAPGRSRGLSLRPLGPVVEFPSVPRRLARTLAAPGESPSTSSTRTSARHAESTHQTPRAALRATTGI</sequence>
<dbReference type="AlphaFoldDB" id="A0A5N8VM06"/>
<protein>
    <submittedName>
        <fullName evidence="2">Uncharacterized protein</fullName>
    </submittedName>
</protein>
<evidence type="ECO:0000313" key="3">
    <source>
        <dbReference type="Proteomes" id="UP000325849"/>
    </source>
</evidence>
<proteinExistence type="predicted"/>
<reference evidence="2 3" key="1">
    <citation type="submission" date="2019-07" db="EMBL/GenBank/DDBJ databases">
        <title>New species of Amycolatopsis and Streptomyces.</title>
        <authorList>
            <person name="Duangmal K."/>
            <person name="Teo W.F.A."/>
            <person name="Lipun K."/>
        </authorList>
    </citation>
    <scope>NUCLEOTIDE SEQUENCE [LARGE SCALE GENOMIC DNA]</scope>
    <source>
        <strain evidence="2 3">NBRC 109810</strain>
    </source>
</reference>
<feature type="region of interest" description="Disordered" evidence="1">
    <location>
        <begin position="32"/>
        <end position="71"/>
    </location>
</feature>
<comment type="caution">
    <text evidence="2">The sequence shown here is derived from an EMBL/GenBank/DDBJ whole genome shotgun (WGS) entry which is preliminary data.</text>
</comment>
<evidence type="ECO:0000313" key="2">
    <source>
        <dbReference type="EMBL" id="MPY34885.1"/>
    </source>
</evidence>
<evidence type="ECO:0000256" key="1">
    <source>
        <dbReference type="SAM" id="MobiDB-lite"/>
    </source>
</evidence>
<gene>
    <name evidence="2" type="ORF">FNH09_27695</name>
</gene>
<name>A0A5N8VM06_9ACTN</name>
<organism evidence="2 3">
    <name type="scientific">Streptomyces adustus</name>
    <dbReference type="NCBI Taxonomy" id="1609272"/>
    <lineage>
        <taxon>Bacteria</taxon>
        <taxon>Bacillati</taxon>
        <taxon>Actinomycetota</taxon>
        <taxon>Actinomycetes</taxon>
        <taxon>Kitasatosporales</taxon>
        <taxon>Streptomycetaceae</taxon>
        <taxon>Streptomyces</taxon>
    </lineage>
</organism>
<dbReference type="EMBL" id="VJZD01000133">
    <property type="protein sequence ID" value="MPY34885.1"/>
    <property type="molecule type" value="Genomic_DNA"/>
</dbReference>
<keyword evidence="3" id="KW-1185">Reference proteome</keyword>
<accession>A0A5N8VM06</accession>
<dbReference type="Proteomes" id="UP000325849">
    <property type="component" value="Unassembled WGS sequence"/>
</dbReference>
<feature type="compositionally biased region" description="Low complexity" evidence="1">
    <location>
        <begin position="40"/>
        <end position="49"/>
    </location>
</feature>